<dbReference type="Gene3D" id="1.10.10.10">
    <property type="entry name" value="Winged helix-like DNA-binding domain superfamily/Winged helix DNA-binding domain"/>
    <property type="match status" value="1"/>
</dbReference>
<keyword evidence="5" id="KW-0812">Transmembrane</keyword>
<comment type="subcellular location">
    <subcellularLocation>
        <location evidence="2">Endoplasmic reticulum membrane</location>
        <topology evidence="2">Multi-pass membrane protein</topology>
    </subcellularLocation>
    <subcellularLocation>
        <location evidence="1">Nucleus</location>
    </subcellularLocation>
</comment>
<evidence type="ECO:0000256" key="12">
    <source>
        <dbReference type="ARBA" id="ARBA00023242"/>
    </source>
</evidence>
<dbReference type="GO" id="GO:0005789">
    <property type="term" value="C:endoplasmic reticulum membrane"/>
    <property type="evidence" value="ECO:0007669"/>
    <property type="project" value="UniProtKB-SubCell"/>
</dbReference>
<evidence type="ECO:0000256" key="11">
    <source>
        <dbReference type="ARBA" id="ARBA00023163"/>
    </source>
</evidence>
<dbReference type="InterPro" id="IPR036388">
    <property type="entry name" value="WH-like_DNA-bd_sf"/>
</dbReference>
<comment type="caution">
    <text evidence="15">The sequence shown here is derived from an EMBL/GenBank/DDBJ whole genome shotgun (WGS) entry which is preliminary data.</text>
</comment>
<keyword evidence="10" id="KW-0472">Membrane</keyword>
<evidence type="ECO:0000256" key="7">
    <source>
        <dbReference type="ARBA" id="ARBA00022989"/>
    </source>
</evidence>
<evidence type="ECO:0000313" key="16">
    <source>
        <dbReference type="Proteomes" id="UP000019149"/>
    </source>
</evidence>
<dbReference type="SUPFAM" id="SSF46785">
    <property type="entry name" value="Winged helix' DNA-binding domain"/>
    <property type="match status" value="1"/>
</dbReference>
<dbReference type="InterPro" id="IPR003150">
    <property type="entry name" value="DNA-bd_RFX"/>
</dbReference>
<accession>W6UFB5</accession>
<dbReference type="PROSITE" id="PS51526">
    <property type="entry name" value="RFX_DBD"/>
    <property type="match status" value="1"/>
</dbReference>
<feature type="region of interest" description="Disordered" evidence="13">
    <location>
        <begin position="294"/>
        <end position="322"/>
    </location>
</feature>
<dbReference type="Proteomes" id="UP000019149">
    <property type="component" value="Unassembled WGS sequence"/>
</dbReference>
<keyword evidence="16" id="KW-1185">Reference proteome</keyword>
<dbReference type="PANTHER" id="PTHR12619">
    <property type="entry name" value="RFX TRANSCRIPTION FACTOR FAMILY"/>
    <property type="match status" value="1"/>
</dbReference>
<gene>
    <name evidence="15" type="ORF">EGR_05603</name>
</gene>
<dbReference type="UniPathway" id="UPA00196"/>
<feature type="region of interest" description="Disordered" evidence="13">
    <location>
        <begin position="1"/>
        <end position="21"/>
    </location>
</feature>
<dbReference type="PANTHER" id="PTHR12619:SF33">
    <property type="entry name" value="RFX, ISOFORM H"/>
    <property type="match status" value="1"/>
</dbReference>
<dbReference type="Pfam" id="PF25340">
    <property type="entry name" value="BCD_RFX"/>
    <property type="match status" value="2"/>
</dbReference>
<dbReference type="InterPro" id="IPR057321">
    <property type="entry name" value="RFX1-4/6/8-like_BCD"/>
</dbReference>
<evidence type="ECO:0000259" key="14">
    <source>
        <dbReference type="PROSITE" id="PS51526"/>
    </source>
</evidence>
<evidence type="ECO:0000256" key="8">
    <source>
        <dbReference type="ARBA" id="ARBA00023015"/>
    </source>
</evidence>
<dbReference type="InterPro" id="IPR025714">
    <property type="entry name" value="Methyltranfer_dom"/>
</dbReference>
<dbReference type="FunFam" id="1.10.10.10:FF:000017">
    <property type="entry name" value="transcription factor RFX3 isoform X1"/>
    <property type="match status" value="1"/>
</dbReference>
<dbReference type="Pfam" id="PF02257">
    <property type="entry name" value="RFX_DNA_binding"/>
    <property type="match status" value="1"/>
</dbReference>
<name>W6UFB5_ECHGR</name>
<dbReference type="GO" id="GO:0006506">
    <property type="term" value="P:GPI anchor biosynthetic process"/>
    <property type="evidence" value="ECO:0007669"/>
    <property type="project" value="UniProtKB-UniPathway"/>
</dbReference>
<evidence type="ECO:0000256" key="9">
    <source>
        <dbReference type="ARBA" id="ARBA00023125"/>
    </source>
</evidence>
<keyword evidence="9 15" id="KW-0238">DNA-binding</keyword>
<dbReference type="RefSeq" id="XP_024350772.1">
    <property type="nucleotide sequence ID" value="XM_024494852.1"/>
</dbReference>
<feature type="domain" description="RFX-type winged-helix" evidence="14">
    <location>
        <begin position="88"/>
        <end position="172"/>
    </location>
</feature>
<organism evidence="15 16">
    <name type="scientific">Echinococcus granulosus</name>
    <name type="common">Hydatid tapeworm</name>
    <dbReference type="NCBI Taxonomy" id="6210"/>
    <lineage>
        <taxon>Eukaryota</taxon>
        <taxon>Metazoa</taxon>
        <taxon>Spiralia</taxon>
        <taxon>Lophotrochozoa</taxon>
        <taxon>Platyhelminthes</taxon>
        <taxon>Cestoda</taxon>
        <taxon>Eucestoda</taxon>
        <taxon>Cyclophyllidea</taxon>
        <taxon>Taeniidae</taxon>
        <taxon>Echinococcus</taxon>
        <taxon>Echinococcus granulosus group</taxon>
    </lineage>
</organism>
<dbReference type="InterPro" id="IPR039779">
    <property type="entry name" value="RFX-like"/>
</dbReference>
<evidence type="ECO:0000256" key="6">
    <source>
        <dbReference type="ARBA" id="ARBA00022824"/>
    </source>
</evidence>
<dbReference type="STRING" id="6210.W6UFB5"/>
<keyword evidence="6" id="KW-0256">Endoplasmic reticulum</keyword>
<evidence type="ECO:0000256" key="4">
    <source>
        <dbReference type="ARBA" id="ARBA00022502"/>
    </source>
</evidence>
<dbReference type="GeneID" id="36341318"/>
<keyword evidence="11" id="KW-0804">Transcription</keyword>
<protein>
    <submittedName>
        <fullName evidence="15">DNA-binding protein RFX2</fullName>
    </submittedName>
</protein>
<evidence type="ECO:0000256" key="5">
    <source>
        <dbReference type="ARBA" id="ARBA00022692"/>
    </source>
</evidence>
<dbReference type="GO" id="GO:0005634">
    <property type="term" value="C:nucleus"/>
    <property type="evidence" value="ECO:0007669"/>
    <property type="project" value="UniProtKB-SubCell"/>
</dbReference>
<proteinExistence type="predicted"/>
<reference evidence="15 16" key="1">
    <citation type="journal article" date="2013" name="Nat. Genet.">
        <title>The genome of the hydatid tapeworm Echinococcus granulosus.</title>
        <authorList>
            <person name="Zheng H."/>
            <person name="Zhang W."/>
            <person name="Zhang L."/>
            <person name="Zhang Z."/>
            <person name="Li J."/>
            <person name="Lu G."/>
            <person name="Zhu Y."/>
            <person name="Wang Y."/>
            <person name="Huang Y."/>
            <person name="Liu J."/>
            <person name="Kang H."/>
            <person name="Chen J."/>
            <person name="Wang L."/>
            <person name="Chen A."/>
            <person name="Yu S."/>
            <person name="Gao Z."/>
            <person name="Jin L."/>
            <person name="Gu W."/>
            <person name="Wang Z."/>
            <person name="Zhao L."/>
            <person name="Shi B."/>
            <person name="Wen H."/>
            <person name="Lin R."/>
            <person name="Jones M.K."/>
            <person name="Brejova B."/>
            <person name="Vinar T."/>
            <person name="Zhao G."/>
            <person name="McManus D.P."/>
            <person name="Chen Z."/>
            <person name="Zhou Y."/>
            <person name="Wang S."/>
        </authorList>
    </citation>
    <scope>NUCLEOTIDE SEQUENCE [LARGE SCALE GENOMIC DNA]</scope>
</reference>
<dbReference type="GO" id="GO:0000981">
    <property type="term" value="F:DNA-binding transcription factor activity, RNA polymerase II-specific"/>
    <property type="evidence" value="ECO:0007669"/>
    <property type="project" value="TreeGrafter"/>
</dbReference>
<dbReference type="OrthoDB" id="10056949at2759"/>
<dbReference type="CTD" id="36341318"/>
<evidence type="ECO:0000256" key="10">
    <source>
        <dbReference type="ARBA" id="ARBA00023136"/>
    </source>
</evidence>
<evidence type="ECO:0000256" key="2">
    <source>
        <dbReference type="ARBA" id="ARBA00004477"/>
    </source>
</evidence>
<feature type="region of interest" description="Disordered" evidence="13">
    <location>
        <begin position="991"/>
        <end position="1017"/>
    </location>
</feature>
<keyword evidence="4" id="KW-0337">GPI-anchor biosynthesis</keyword>
<sequence>MAQQPSQPQSQSQTSRMATATAAASNGLTTAVNVPAAVVVPAQNSALATTTVGGAAAMLTRMNNNTTNFGQYYLRFLRHHSTRASPVTVQWLLQNYETAEGVSLPRSALYSHYLNHCLDYWLEPMNPASFGKLIRSVFVGLRTRRLGTRQVPVVPCLNGNSKYHYYGIRIKQNSSLNTMKTNRPSGWLQKYPDYSSGSVGGKSEPASAASNVYTCYSKFRSIRANTTVGSTAVPAVPVGFSRPMETTSTSFIKSEMPGPSSPASVYRTLTARPTSASLPTMVKPKLTGVFYKDDTSTTKPEASETSASLWRPWETSSSGGVGAQRTVSPCLYDWQGNDKLSTDPDLSTGGMESGPLTCLTDQGGENEDRLYFGSGSDQNFSFPRLTDLCQLVGIDLSPTSTSFPMDLSVESSNSDSNRIGKEITEREAILQFVKLYEQHCAEVYEAIITPQLEKLRNVWQRFWSPSDTLSRDLGQRETIGSNGGCGCETRLNKMQLALINSRKCLCQFVEVADRALYQTLLEIIIGDSLKSMPPSLLHTVRVMVKRVQHCLRSAIRHLSPTLINCKLTAISGFIKGLRRVIGLAHLSRAVAHVLNTPERLEQMRADICKLDLESIEAQGSWASDCLPSWTLFTEHSLLANFAVPSIDAASTFCRDDYVASFSHLRYRKSSSPGAVGAAATCVGGAMQSEGVFETAGCPFTMVQLHAELQHLLAANAPLTCWVAWLDRVVLRGLAGRVSGPKRANAARQLMLVWNYYSSLLIRELTLRSALSFGSCYLLRMLCDEYLSFRLEQVAASPLLTIFSRWNTSAPHAPEGCVCFDAAPANTSTSTMTATAVTTPTTVMVVNEGDAAATLLTTFNSMDEEREPMADISANGGRDTDNASPWEQSVSNTFYSCFDGTQTVADSLMLAPSTGLGAELWSTVPFGGGDMLPPSAFSAITGPPFAEELIAATNTSITAATTPTSPPPPSVSPQMSMVPVFPDQFLSASPPPPQLVQHSTKGTEVGSRKAPSMRSGCEKDSGDSGVIAAGTALKVDLKRLFVYRAPYLFNFLPTTERIGTVLWTPSTKAERFACCSFWCTLMGTWSSAFFLVLDWDRPWQAWPIPCVAGSLFGFIVGFGIYLLFPFKGPPCISLLHQALDSADQSRDDLLDRCLVFLSTYSWVYSFKWTELFSRPDLDLVSTCPKEWVDVLSKCNITDLQEFAVGGSAPAAWPESLKSFAEQCATLTQELIQSATFTPPTTSVTPQTPSQGILCLNAPAGHIFYQCHFMRTASRKVKPKKHHEVEIMSAFLCDLLQNSLLLSSTPLDWVSKTGSNREVTFQTAPFEGGIIVMNKVQSRQLQVVHCLPLLGPQDSRDYLSVNLPTSASMLVDLGSGLGHLPRRVLQRLDLMSLRPLVVAVESNAMLHDTALQMEAKEPHPGRRLIRLFAHVEKDEVCLFKEKLFAALKEQEEEEGERKGEISYLLCGLHCCGDLSEAALKIFHVDPCAHAIVLVGCCYHKMTTQTDDVQEAIEEEQVFTFPLSPQLRAAFQRCSDAGSVIAEKLKATVALRLACQWSPQQWSQWSPREVYDHRVRVFVRSLLGVHLNPASAPATNIAILKRVARYPAICSLPSNTCLTSVRQPLPKLTSHWHALQSVAASATGEAVGAAAINATELTQLATAKEEVWHLLPGLTALQQLVQPLIEAFILADRLWSLKTAPNVRFATLVRLFDPKLSPRCMALVAVKNTLDTILPS</sequence>
<dbReference type="GO" id="GO:0000978">
    <property type="term" value="F:RNA polymerase II cis-regulatory region sequence-specific DNA binding"/>
    <property type="evidence" value="ECO:0007669"/>
    <property type="project" value="TreeGrafter"/>
</dbReference>
<dbReference type="EMBL" id="APAU02000042">
    <property type="protein sequence ID" value="EUB59576.1"/>
    <property type="molecule type" value="Genomic_DNA"/>
</dbReference>
<evidence type="ECO:0000256" key="13">
    <source>
        <dbReference type="SAM" id="MobiDB-lite"/>
    </source>
</evidence>
<evidence type="ECO:0000256" key="3">
    <source>
        <dbReference type="ARBA" id="ARBA00004687"/>
    </source>
</evidence>
<dbReference type="InterPro" id="IPR036390">
    <property type="entry name" value="WH_DNA-bd_sf"/>
</dbReference>
<keyword evidence="12" id="KW-0539">Nucleus</keyword>
<dbReference type="KEGG" id="egl:EGR_05603"/>
<dbReference type="InterPro" id="IPR009580">
    <property type="entry name" value="GPI_biosynthesis_protein_Pig-F"/>
</dbReference>
<dbReference type="Pfam" id="PF13679">
    <property type="entry name" value="Methyltransf_32"/>
    <property type="match status" value="1"/>
</dbReference>
<dbReference type="Pfam" id="PF06699">
    <property type="entry name" value="PIG-F"/>
    <property type="match status" value="1"/>
</dbReference>
<evidence type="ECO:0000313" key="15">
    <source>
        <dbReference type="EMBL" id="EUB59576.1"/>
    </source>
</evidence>
<keyword evidence="7" id="KW-1133">Transmembrane helix</keyword>
<evidence type="ECO:0000256" key="1">
    <source>
        <dbReference type="ARBA" id="ARBA00004123"/>
    </source>
</evidence>
<keyword evidence="8" id="KW-0805">Transcription regulation</keyword>
<feature type="compositionally biased region" description="Polar residues" evidence="13">
    <location>
        <begin position="297"/>
        <end position="318"/>
    </location>
</feature>
<comment type="pathway">
    <text evidence="3">Glycolipid biosynthesis; glycosylphosphatidylinositol-anchor biosynthesis.</text>
</comment>